<comment type="caution">
    <text evidence="3">The sequence shown here is derived from an EMBL/GenBank/DDBJ whole genome shotgun (WGS) entry which is preliminary data.</text>
</comment>
<evidence type="ECO:0000313" key="3">
    <source>
        <dbReference type="EMBL" id="RFM29979.1"/>
    </source>
</evidence>
<evidence type="ECO:0000256" key="1">
    <source>
        <dbReference type="SAM" id="SignalP"/>
    </source>
</evidence>
<name>A0A3E1NPV4_9BACT</name>
<feature type="chain" id="PRO_5017598317" description="Outer membrane protein beta-barrel domain-containing protein" evidence="1">
    <location>
        <begin position="21"/>
        <end position="255"/>
    </location>
</feature>
<feature type="signal peptide" evidence="1">
    <location>
        <begin position="1"/>
        <end position="20"/>
    </location>
</feature>
<dbReference type="Pfam" id="PF13568">
    <property type="entry name" value="OMP_b-brl_2"/>
    <property type="match status" value="1"/>
</dbReference>
<gene>
    <name evidence="3" type="ORF">DXN05_03125</name>
</gene>
<feature type="domain" description="Outer membrane protein beta-barrel" evidence="2">
    <location>
        <begin position="87"/>
        <end position="232"/>
    </location>
</feature>
<keyword evidence="1" id="KW-0732">Signal</keyword>
<accession>A0A3E1NPV4</accession>
<dbReference type="InterPro" id="IPR025665">
    <property type="entry name" value="Beta-barrel_OMP_2"/>
</dbReference>
<keyword evidence="4" id="KW-1185">Reference proteome</keyword>
<organism evidence="3 4">
    <name type="scientific">Deminuibacter soli</name>
    <dbReference type="NCBI Taxonomy" id="2291815"/>
    <lineage>
        <taxon>Bacteria</taxon>
        <taxon>Pseudomonadati</taxon>
        <taxon>Bacteroidota</taxon>
        <taxon>Chitinophagia</taxon>
        <taxon>Chitinophagales</taxon>
        <taxon>Chitinophagaceae</taxon>
        <taxon>Deminuibacter</taxon>
    </lineage>
</organism>
<dbReference type="Proteomes" id="UP000261284">
    <property type="component" value="Unassembled WGS sequence"/>
</dbReference>
<evidence type="ECO:0000259" key="2">
    <source>
        <dbReference type="Pfam" id="PF13568"/>
    </source>
</evidence>
<dbReference type="AlphaFoldDB" id="A0A3E1NPV4"/>
<proteinExistence type="predicted"/>
<protein>
    <recommendedName>
        <fullName evidence="2">Outer membrane protein beta-barrel domain-containing protein</fullName>
    </recommendedName>
</protein>
<reference evidence="3 4" key="1">
    <citation type="submission" date="2018-08" db="EMBL/GenBank/DDBJ databases">
        <title>Chitinophagaceae sp. K23C18032701, a novel bacterium isolated from forest soil.</title>
        <authorList>
            <person name="Wang C."/>
        </authorList>
    </citation>
    <scope>NUCLEOTIDE SEQUENCE [LARGE SCALE GENOMIC DNA]</scope>
    <source>
        <strain evidence="3 4">K23C18032701</strain>
    </source>
</reference>
<evidence type="ECO:0000313" key="4">
    <source>
        <dbReference type="Proteomes" id="UP000261284"/>
    </source>
</evidence>
<sequence>MMKKILVAVALFLAVGNVKSQQKTTDNTSTTGKRDLKKSAIDLSNRANDHFMVQLGYENWSGANIVYGPKGFSRYFNVYFMLDKPSKSNPHISLGYGIGLSTNNYFFNDVFIDIKSNNTTMPFSDTKNSSDNKFKKFKLATDYLEIPLELRYADNVEEPNKGFKASLGLKLGLLLKAYTKGKNQINENGASLYGSGYIVKEQDKHYFNTTKAAVTGRVGIGFISLDGSYQLTSLLKSSAGPTINPWSIGITLSGL</sequence>
<dbReference type="EMBL" id="QTJU01000001">
    <property type="protein sequence ID" value="RFM29979.1"/>
    <property type="molecule type" value="Genomic_DNA"/>
</dbReference>